<evidence type="ECO:0000313" key="2">
    <source>
        <dbReference type="Proteomes" id="UP000051621"/>
    </source>
</evidence>
<organism evidence="1 2">
    <name type="scientific">Liquorilactobacillus capillatus DSM 19910</name>
    <dbReference type="NCBI Taxonomy" id="1423731"/>
    <lineage>
        <taxon>Bacteria</taxon>
        <taxon>Bacillati</taxon>
        <taxon>Bacillota</taxon>
        <taxon>Bacilli</taxon>
        <taxon>Lactobacillales</taxon>
        <taxon>Lactobacillaceae</taxon>
        <taxon>Liquorilactobacillus</taxon>
    </lineage>
</organism>
<dbReference type="STRING" id="1423731.FC81_GL001881"/>
<dbReference type="OrthoDB" id="2296908at2"/>
<reference evidence="1 2" key="1">
    <citation type="journal article" date="2015" name="Genome Announc.">
        <title>Expanding the biotechnology potential of lactobacilli through comparative genomics of 213 strains and associated genera.</title>
        <authorList>
            <person name="Sun Z."/>
            <person name="Harris H.M."/>
            <person name="McCann A."/>
            <person name="Guo C."/>
            <person name="Argimon S."/>
            <person name="Zhang W."/>
            <person name="Yang X."/>
            <person name="Jeffery I.B."/>
            <person name="Cooney J.C."/>
            <person name="Kagawa T.F."/>
            <person name="Liu W."/>
            <person name="Song Y."/>
            <person name="Salvetti E."/>
            <person name="Wrobel A."/>
            <person name="Rasinkangas P."/>
            <person name="Parkhill J."/>
            <person name="Rea M.C."/>
            <person name="O'Sullivan O."/>
            <person name="Ritari J."/>
            <person name="Douillard F.P."/>
            <person name="Paul Ross R."/>
            <person name="Yang R."/>
            <person name="Briner A.E."/>
            <person name="Felis G.E."/>
            <person name="de Vos W.M."/>
            <person name="Barrangou R."/>
            <person name="Klaenhammer T.R."/>
            <person name="Caufield P.W."/>
            <person name="Cui Y."/>
            <person name="Zhang H."/>
            <person name="O'Toole P.W."/>
        </authorList>
    </citation>
    <scope>NUCLEOTIDE SEQUENCE [LARGE SCALE GENOMIC DNA]</scope>
    <source>
        <strain evidence="1 2">DSM 19910</strain>
    </source>
</reference>
<keyword evidence="2" id="KW-1185">Reference proteome</keyword>
<protein>
    <submittedName>
        <fullName evidence="1">Uncharacterized protein</fullName>
    </submittedName>
</protein>
<proteinExistence type="predicted"/>
<dbReference type="AlphaFoldDB" id="A0A0R1M9L1"/>
<dbReference type="RefSeq" id="WP_057745645.1">
    <property type="nucleotide sequence ID" value="NZ_AZEF01000035.1"/>
</dbReference>
<comment type="caution">
    <text evidence="1">The sequence shown here is derived from an EMBL/GenBank/DDBJ whole genome shotgun (WGS) entry which is preliminary data.</text>
</comment>
<gene>
    <name evidence="1" type="ORF">FC81_GL001881</name>
</gene>
<accession>A0A0R1M9L1</accession>
<sequence length="107" mass="12655">MLELKKTTFQQLTQSLQSQFALTDRKRSSSFQQMPRFQLKLFIDQAIRKHKLIKLYLLDTQNNEFTATGYMSRSKDHQNYFKLATSSTRLLYLINLNQIKYLVLAGD</sequence>
<dbReference type="Proteomes" id="UP000051621">
    <property type="component" value="Unassembled WGS sequence"/>
</dbReference>
<name>A0A0R1M9L1_9LACO</name>
<dbReference type="PATRIC" id="fig|1423731.3.peg.1932"/>
<evidence type="ECO:0000313" key="1">
    <source>
        <dbReference type="EMBL" id="KRL00707.1"/>
    </source>
</evidence>
<dbReference type="EMBL" id="AZEF01000035">
    <property type="protein sequence ID" value="KRL00707.1"/>
    <property type="molecule type" value="Genomic_DNA"/>
</dbReference>